<dbReference type="Proteomes" id="UP000245137">
    <property type="component" value="Unassembled WGS sequence"/>
</dbReference>
<dbReference type="Pfam" id="PF14841">
    <property type="entry name" value="FliG_M"/>
    <property type="match status" value="1"/>
</dbReference>
<evidence type="ECO:0000256" key="7">
    <source>
        <dbReference type="ARBA" id="ARBA00022779"/>
    </source>
</evidence>
<dbReference type="GO" id="GO:0006935">
    <property type="term" value="P:chemotaxis"/>
    <property type="evidence" value="ECO:0007669"/>
    <property type="project" value="UniProtKB-KW"/>
</dbReference>
<keyword evidence="7" id="KW-0283">Flagellar rotation</keyword>
<protein>
    <recommendedName>
        <fullName evidence="4">Flagellar motor switch protein FliG</fullName>
    </recommendedName>
</protein>
<name>A0A2U1SRU1_METSR</name>
<evidence type="ECO:0000259" key="13">
    <source>
        <dbReference type="Pfam" id="PF14842"/>
    </source>
</evidence>
<dbReference type="AlphaFoldDB" id="A0A2U1SRU1"/>
<evidence type="ECO:0000256" key="3">
    <source>
        <dbReference type="ARBA" id="ARBA00010299"/>
    </source>
</evidence>
<keyword evidence="14" id="KW-0282">Flagellum</keyword>
<evidence type="ECO:0000256" key="9">
    <source>
        <dbReference type="ARBA" id="ARBA00023143"/>
    </source>
</evidence>
<dbReference type="InterPro" id="IPR023087">
    <property type="entry name" value="Flg_Motor_Flig_C"/>
</dbReference>
<evidence type="ECO:0000313" key="15">
    <source>
        <dbReference type="Proteomes" id="UP000245137"/>
    </source>
</evidence>
<dbReference type="Gene3D" id="1.10.220.30">
    <property type="match status" value="3"/>
</dbReference>
<evidence type="ECO:0000313" key="14">
    <source>
        <dbReference type="EMBL" id="PWB94325.1"/>
    </source>
</evidence>
<accession>A0A2U1SRU1</accession>
<dbReference type="PRINTS" id="PR00954">
    <property type="entry name" value="FLGMOTORFLIG"/>
</dbReference>
<dbReference type="GO" id="GO:0071973">
    <property type="term" value="P:bacterial-type flagellum-dependent cell motility"/>
    <property type="evidence" value="ECO:0007669"/>
    <property type="project" value="InterPro"/>
</dbReference>
<dbReference type="OrthoDB" id="9780302at2"/>
<dbReference type="InterPro" id="IPR000090">
    <property type="entry name" value="Flg_Motor_Flig"/>
</dbReference>
<evidence type="ECO:0000256" key="4">
    <source>
        <dbReference type="ARBA" id="ARBA00021870"/>
    </source>
</evidence>
<feature type="domain" description="Flagellar motor switch protein FliG C-terminal" evidence="11">
    <location>
        <begin position="225"/>
        <end position="331"/>
    </location>
</feature>
<dbReference type="GO" id="GO:0009425">
    <property type="term" value="C:bacterial-type flagellum basal body"/>
    <property type="evidence" value="ECO:0007669"/>
    <property type="project" value="UniProtKB-SubCell"/>
</dbReference>
<evidence type="ECO:0000256" key="1">
    <source>
        <dbReference type="ARBA" id="ARBA00004117"/>
    </source>
</evidence>
<dbReference type="Pfam" id="PF01706">
    <property type="entry name" value="FliG_C"/>
    <property type="match status" value="1"/>
</dbReference>
<keyword evidence="15" id="KW-1185">Reference proteome</keyword>
<dbReference type="Pfam" id="PF14842">
    <property type="entry name" value="FliG_N"/>
    <property type="match status" value="1"/>
</dbReference>
<evidence type="ECO:0000256" key="5">
    <source>
        <dbReference type="ARBA" id="ARBA00022475"/>
    </source>
</evidence>
<evidence type="ECO:0000259" key="11">
    <source>
        <dbReference type="Pfam" id="PF01706"/>
    </source>
</evidence>
<evidence type="ECO:0000256" key="2">
    <source>
        <dbReference type="ARBA" id="ARBA00004413"/>
    </source>
</evidence>
<comment type="similarity">
    <text evidence="3">Belongs to the FliG family.</text>
</comment>
<dbReference type="PANTHER" id="PTHR30534:SF0">
    <property type="entry name" value="FLAGELLAR MOTOR SWITCH PROTEIN FLIG"/>
    <property type="match status" value="1"/>
</dbReference>
<dbReference type="InterPro" id="IPR011002">
    <property type="entry name" value="FliG_a-hlx"/>
</dbReference>
<feature type="domain" description="Flagellar motor switch protein FliG N-terminal" evidence="13">
    <location>
        <begin position="13"/>
        <end position="115"/>
    </location>
</feature>
<reference evidence="14 15" key="1">
    <citation type="journal article" date="2018" name="Appl. Microbiol. Biotechnol.">
        <title>Co-cultivation of the strictly anaerobic methanogen Methanosarcina barkeri with aerobic methanotrophs in an oxygen-limited membrane bioreactor.</title>
        <authorList>
            <person name="In 't Zandt M.H."/>
            <person name="van den Bosch T.J.M."/>
            <person name="Rijkers R."/>
            <person name="van Kessel M.A.H.J."/>
            <person name="Jetten M.S.M."/>
            <person name="Welte C.U."/>
        </authorList>
    </citation>
    <scope>NUCLEOTIDE SEQUENCE [LARGE SCALE GENOMIC DNA]</scope>
    <source>
        <strain evidence="14 15">DSM 17706</strain>
    </source>
</reference>
<dbReference type="InterPro" id="IPR032779">
    <property type="entry name" value="FliG_M"/>
</dbReference>
<evidence type="ECO:0000256" key="8">
    <source>
        <dbReference type="ARBA" id="ARBA00023136"/>
    </source>
</evidence>
<proteinExistence type="inferred from homology"/>
<dbReference type="PANTHER" id="PTHR30534">
    <property type="entry name" value="FLAGELLAR MOTOR SWITCH PROTEIN FLIG"/>
    <property type="match status" value="1"/>
</dbReference>
<dbReference type="RefSeq" id="WP_108916817.1">
    <property type="nucleotide sequence ID" value="NZ_BGJY01000003.1"/>
</dbReference>
<evidence type="ECO:0000256" key="6">
    <source>
        <dbReference type="ARBA" id="ARBA00022500"/>
    </source>
</evidence>
<keyword evidence="8" id="KW-0472">Membrane</keyword>
<keyword evidence="14" id="KW-0969">Cilium</keyword>
<sequence length="341" mass="36832">MTSLIAADAGRTLNGPEKVAALLLSVDKDVAQRVLKHFDQNELRQITKFAAGLGAVPASAIEPLIDDFMAQLESGGSELRGTAGEAEKLLAGVIPPEQIAEIMSDVLGSSNGAVWDRVGAAPEAAFIDYLSKEHPQTAALALSRIDPTRAAKALSVLPADFRDDVMRRMLSSKAVTDEALRLVETTLQEDLLQNSELTASAAKNAKLAAIINKMEREHAEGLLRSLSERRPRDAEALKGMLFNFEDITKLNVRARMILFDAIPADRVIMALRGAEVDVRDFVLAALSARTRRMVEAELGSGATPPRRDIMEARRIIADTVLRLAEQGKIDLSSASSEEAAE</sequence>
<keyword evidence="6" id="KW-0145">Chemotaxis</keyword>
<keyword evidence="14" id="KW-0966">Cell projection</keyword>
<evidence type="ECO:0000256" key="10">
    <source>
        <dbReference type="ARBA" id="ARBA00025598"/>
    </source>
</evidence>
<evidence type="ECO:0000259" key="12">
    <source>
        <dbReference type="Pfam" id="PF14841"/>
    </source>
</evidence>
<dbReference type="GO" id="GO:0005886">
    <property type="term" value="C:plasma membrane"/>
    <property type="evidence" value="ECO:0007669"/>
    <property type="project" value="UniProtKB-SubCell"/>
</dbReference>
<gene>
    <name evidence="14" type="ORF">C5689_08355</name>
</gene>
<comment type="function">
    <text evidence="10">FliG is one of three proteins (FliG, FliN, FliM) that forms the rotor-mounted switch complex (C ring), located at the base of the basal body. This complex interacts with the CheY and CheZ chemotaxis proteins, in addition to contacting components of the motor that determine the direction of flagellar rotation.</text>
</comment>
<organism evidence="14 15">
    <name type="scientific">Methylosinus sporium</name>
    <dbReference type="NCBI Taxonomy" id="428"/>
    <lineage>
        <taxon>Bacteria</taxon>
        <taxon>Pseudomonadati</taxon>
        <taxon>Pseudomonadota</taxon>
        <taxon>Alphaproteobacteria</taxon>
        <taxon>Hyphomicrobiales</taxon>
        <taxon>Methylocystaceae</taxon>
        <taxon>Methylosinus</taxon>
    </lineage>
</organism>
<dbReference type="SUPFAM" id="SSF48029">
    <property type="entry name" value="FliG"/>
    <property type="match status" value="2"/>
</dbReference>
<dbReference type="GO" id="GO:0003774">
    <property type="term" value="F:cytoskeletal motor activity"/>
    <property type="evidence" value="ECO:0007669"/>
    <property type="project" value="InterPro"/>
</dbReference>
<keyword evidence="5" id="KW-1003">Cell membrane</keyword>
<keyword evidence="9" id="KW-0975">Bacterial flagellum</keyword>
<dbReference type="EMBL" id="PUIV01000009">
    <property type="protein sequence ID" value="PWB94325.1"/>
    <property type="molecule type" value="Genomic_DNA"/>
</dbReference>
<comment type="subcellular location">
    <subcellularLocation>
        <location evidence="1">Bacterial flagellum basal body</location>
    </subcellularLocation>
    <subcellularLocation>
        <location evidence="2">Cell membrane</location>
        <topology evidence="2">Peripheral membrane protein</topology>
        <orientation evidence="2">Cytoplasmic side</orientation>
    </subcellularLocation>
</comment>
<dbReference type="InterPro" id="IPR028263">
    <property type="entry name" value="FliG_N"/>
</dbReference>
<feature type="domain" description="Flagellar motor switch protein FliG middle" evidence="12">
    <location>
        <begin position="127"/>
        <end position="195"/>
    </location>
</feature>
<comment type="caution">
    <text evidence="14">The sequence shown here is derived from an EMBL/GenBank/DDBJ whole genome shotgun (WGS) entry which is preliminary data.</text>
</comment>